<dbReference type="Proteomes" id="UP000594132">
    <property type="component" value="Segment"/>
</dbReference>
<proteinExistence type="predicted"/>
<dbReference type="KEGG" id="vg:65129664"/>
<dbReference type="RefSeq" id="YP_010111301.1">
    <property type="nucleotide sequence ID" value="NC_055880.1"/>
</dbReference>
<reference evidence="1 2" key="1">
    <citation type="submission" date="2020-07" db="EMBL/GenBank/DDBJ databases">
        <title>Taxonomic proposal: Crassvirales, a new order of highly abundant and diverse bacterial viruses.</title>
        <authorList>
            <person name="Shkoporov A.N."/>
            <person name="Stockdale S.R."/>
            <person name="Guerin E."/>
            <person name="Ross R.P."/>
            <person name="Hill C."/>
        </authorList>
    </citation>
    <scope>NUCLEOTIDE SEQUENCE [LARGE SCALE GENOMIC DNA]</scope>
</reference>
<organism evidence="1 2">
    <name type="scientific">uncultured phage cr111_1</name>
    <dbReference type="NCBI Taxonomy" id="2772071"/>
    <lineage>
        <taxon>Viruses</taxon>
        <taxon>Duplodnaviria</taxon>
        <taxon>Heunggongvirae</taxon>
        <taxon>Uroviricota</taxon>
        <taxon>Caudoviricetes</taxon>
        <taxon>Crassvirales</taxon>
        <taxon>Steigviridae</taxon>
        <taxon>Asinivirinae</taxon>
        <taxon>Lahndsivirus</taxon>
        <taxon>Lahndsivirus rarus</taxon>
    </lineage>
</organism>
<sequence>MATYSTNQARQIYVAKKVNETIYDTTGKLVGAVGDIKCVAKSDDIYFEYVGPKTPLRSDLIKKDLIMSATLTHGNNIQKFLNEYEVTITNDPIAGQEYILRIDMLGYASLGIENTYQKYGFVKATNNMTKAQFYAALAKSLAGNFAREPYPVYEFIVTDGTTPVTVTANTDLDTLTGSYTKLIIREVSGYWHVGTDEDMPQLANIFTDRILNKGVEELWGEVKPITNTIDGSGNPVIKLKPREDTVYRQLADLEYFLMGERADKYRLVGWPKVIYTDYMIDKIGLTPAQFSGKSDTAGVGIIDIHYSYVGSNESVQKSEKDICIILPNATSGGALALAQAIADAGVTVVHKNYKGVVSTL</sequence>
<evidence type="ECO:0000313" key="2">
    <source>
        <dbReference type="Proteomes" id="UP000594132"/>
    </source>
</evidence>
<evidence type="ECO:0000313" key="1">
    <source>
        <dbReference type="EMBL" id="QOR59143.1"/>
    </source>
</evidence>
<dbReference type="Pfam" id="PF25650">
    <property type="entry name" value="crAss_AuxCP"/>
    <property type="match status" value="1"/>
</dbReference>
<dbReference type="GeneID" id="65129664"/>
<accession>A0A7M1RXF8</accession>
<keyword evidence="2" id="KW-1185">Reference proteome</keyword>
<protein>
    <submittedName>
        <fullName evidence="1">Uncharacterized protein</fullName>
    </submittedName>
</protein>
<dbReference type="EMBL" id="MT774387">
    <property type="protein sequence ID" value="QOR59143.1"/>
    <property type="molecule type" value="Genomic_DNA"/>
</dbReference>
<dbReference type="InterPro" id="IPR058048">
    <property type="entry name" value="AuxCP"/>
</dbReference>
<name>A0A7M1RXF8_9CAUD</name>